<evidence type="ECO:0000256" key="1">
    <source>
        <dbReference type="SAM" id="MobiDB-lite"/>
    </source>
</evidence>
<evidence type="ECO:0000313" key="3">
    <source>
        <dbReference type="RefSeq" id="XP_052740291.1"/>
    </source>
</evidence>
<name>A0ABM3M827_BICAN</name>
<dbReference type="RefSeq" id="XP_052740957.1">
    <property type="nucleotide sequence ID" value="XM_052884997.1"/>
</dbReference>
<dbReference type="RefSeq" id="XP_052747242.1">
    <property type="nucleotide sequence ID" value="XM_052891282.1"/>
</dbReference>
<feature type="region of interest" description="Disordered" evidence="1">
    <location>
        <begin position="1"/>
        <end position="21"/>
    </location>
</feature>
<gene>
    <name evidence="5" type="primary">LOC128199895</name>
    <name evidence="3" type="synonym">LOC112049004</name>
    <name evidence="4" type="synonym">LOC128198648</name>
</gene>
<dbReference type="RefSeq" id="XP_052740291.1">
    <property type="nucleotide sequence ID" value="XM_052884331.1"/>
</dbReference>
<evidence type="ECO:0000313" key="5">
    <source>
        <dbReference type="RefSeq" id="XP_052747242.1"/>
    </source>
</evidence>
<feature type="compositionally biased region" description="Polar residues" evidence="1">
    <location>
        <begin position="1"/>
        <end position="17"/>
    </location>
</feature>
<evidence type="ECO:0000313" key="2">
    <source>
        <dbReference type="Proteomes" id="UP001652582"/>
    </source>
</evidence>
<protein>
    <submittedName>
        <fullName evidence="3">Uncharacterized protein LOC112049004</fullName>
    </submittedName>
    <submittedName>
        <fullName evidence="4">Uncharacterized protein LOC128198648</fullName>
    </submittedName>
    <submittedName>
        <fullName evidence="5">Uncharacterized protein LOC128199895</fullName>
    </submittedName>
</protein>
<sequence>MFPHSKTMNSGFLNPQAMQPKEETYHRRITNNFEEVKSLTMFQPTPKEAFTWLLDQGLDTENSNPCDGSIVQGFLTQNHDNKLLEPSSYADKGLDKALSSPKVGIQSSLCCGY</sequence>
<dbReference type="GeneID" id="128199895"/>
<accession>A0ABM3M827</accession>
<organism evidence="2 5">
    <name type="scientific">Bicyclus anynana</name>
    <name type="common">Squinting bush brown butterfly</name>
    <dbReference type="NCBI Taxonomy" id="110368"/>
    <lineage>
        <taxon>Eukaryota</taxon>
        <taxon>Metazoa</taxon>
        <taxon>Ecdysozoa</taxon>
        <taxon>Arthropoda</taxon>
        <taxon>Hexapoda</taxon>
        <taxon>Insecta</taxon>
        <taxon>Pterygota</taxon>
        <taxon>Neoptera</taxon>
        <taxon>Endopterygota</taxon>
        <taxon>Lepidoptera</taxon>
        <taxon>Glossata</taxon>
        <taxon>Ditrysia</taxon>
        <taxon>Papilionoidea</taxon>
        <taxon>Nymphalidae</taxon>
        <taxon>Satyrinae</taxon>
        <taxon>Satyrini</taxon>
        <taxon>Mycalesina</taxon>
        <taxon>Bicyclus</taxon>
    </lineage>
</organism>
<evidence type="ECO:0000313" key="4">
    <source>
        <dbReference type="RefSeq" id="XP_052740957.1"/>
    </source>
</evidence>
<dbReference type="Proteomes" id="UP001652582">
    <property type="component" value="Chromosome 13"/>
</dbReference>
<dbReference type="Proteomes" id="UP001652582">
    <property type="component" value="Chromosome 11"/>
</dbReference>
<reference evidence="3 4" key="1">
    <citation type="submission" date="2025-05" db="UniProtKB">
        <authorList>
            <consortium name="RefSeq"/>
        </authorList>
    </citation>
    <scope>IDENTIFICATION</scope>
</reference>
<dbReference type="Proteomes" id="UP001652582">
    <property type="component" value="Chromosome 3"/>
</dbReference>
<keyword evidence="2" id="KW-1185">Reference proteome</keyword>
<proteinExistence type="predicted"/>